<comment type="caution">
    <text evidence="2">The sequence shown here is derived from an EMBL/GenBank/DDBJ whole genome shotgun (WGS) entry which is preliminary data.</text>
</comment>
<dbReference type="PATRIC" id="fig|1392540.3.peg.2256"/>
<keyword evidence="1" id="KW-0732">Signal</keyword>
<evidence type="ECO:0000256" key="1">
    <source>
        <dbReference type="SAM" id="SignalP"/>
    </source>
</evidence>
<dbReference type="Pfam" id="PF01161">
    <property type="entry name" value="PBP"/>
    <property type="match status" value="1"/>
</dbReference>
<name>V2TIJ5_9GAMM</name>
<protein>
    <submittedName>
        <fullName evidence="2">YbhB/YbcL family Raf kinase inhibitor-like protein</fullName>
    </submittedName>
</protein>
<dbReference type="AlphaFoldDB" id="V2TIJ5"/>
<dbReference type="eggNOG" id="COG1881">
    <property type="taxonomic scope" value="Bacteria"/>
</dbReference>
<gene>
    <name evidence="2" type="ORF">P256_02337</name>
</gene>
<dbReference type="SUPFAM" id="SSF49777">
    <property type="entry name" value="PEBP-like"/>
    <property type="match status" value="1"/>
</dbReference>
<dbReference type="PANTHER" id="PTHR30289:SF1">
    <property type="entry name" value="PEBP (PHOSPHATIDYLETHANOLAMINE-BINDING PROTEIN) FAMILY PROTEIN"/>
    <property type="match status" value="1"/>
</dbReference>
<evidence type="ECO:0000313" key="2">
    <source>
        <dbReference type="EMBL" id="ESK37282.1"/>
    </source>
</evidence>
<feature type="signal peptide" evidence="1">
    <location>
        <begin position="1"/>
        <end position="19"/>
    </location>
</feature>
<dbReference type="PANTHER" id="PTHR30289">
    <property type="entry name" value="UNCHARACTERIZED PROTEIN YBCL-RELATED"/>
    <property type="match status" value="1"/>
</dbReference>
<dbReference type="STRING" id="1392540.P256_02337"/>
<dbReference type="NCBIfam" id="TIGR00481">
    <property type="entry name" value="YbhB/YbcL family Raf kinase inhibitor-like protein"/>
    <property type="match status" value="1"/>
</dbReference>
<dbReference type="OrthoDB" id="9797506at2"/>
<keyword evidence="3" id="KW-1185">Reference proteome</keyword>
<dbReference type="RefSeq" id="WP_023273947.1">
    <property type="nucleotide sequence ID" value="NZ_KI530736.1"/>
</dbReference>
<reference evidence="2 3" key="1">
    <citation type="submission" date="2013-10" db="EMBL/GenBank/DDBJ databases">
        <title>The Genome Sequence of Acinetobacter nectaris CIP 110549.</title>
        <authorList>
            <consortium name="The Broad Institute Genomics Platform"/>
            <consortium name="The Broad Institute Genome Sequencing Center for Infectious Disease"/>
            <person name="Cerqueira G."/>
            <person name="Feldgarden M."/>
            <person name="Courvalin P."/>
            <person name="Grillot-Courvalin C."/>
            <person name="Clermont D."/>
            <person name="Rocha E."/>
            <person name="Yoon E.-J."/>
            <person name="Nemec A."/>
            <person name="Young S.K."/>
            <person name="Zeng Q."/>
            <person name="Gargeya S."/>
            <person name="Fitzgerald M."/>
            <person name="Abouelleil A."/>
            <person name="Alvarado L."/>
            <person name="Berlin A.M."/>
            <person name="Chapman S.B."/>
            <person name="Gainer-Dewar J."/>
            <person name="Goldberg J."/>
            <person name="Gnerre S."/>
            <person name="Griggs A."/>
            <person name="Gujja S."/>
            <person name="Hansen M."/>
            <person name="Howarth C."/>
            <person name="Imamovic A."/>
            <person name="Ireland A."/>
            <person name="Larimer J."/>
            <person name="McCowan C."/>
            <person name="Murphy C."/>
            <person name="Pearson M."/>
            <person name="Poon T.W."/>
            <person name="Priest M."/>
            <person name="Roberts A."/>
            <person name="Saif S."/>
            <person name="Shea T."/>
            <person name="Sykes S."/>
            <person name="Wortman J."/>
            <person name="Nusbaum C."/>
            <person name="Birren B."/>
        </authorList>
    </citation>
    <scope>NUCLEOTIDE SEQUENCE [LARGE SCALE GENOMIC DNA]</scope>
    <source>
        <strain evidence="2 3">CIP 110549</strain>
    </source>
</reference>
<dbReference type="CDD" id="cd00865">
    <property type="entry name" value="PEBP_bact_arch"/>
    <property type="match status" value="1"/>
</dbReference>
<dbReference type="EMBL" id="AYER01000010">
    <property type="protein sequence ID" value="ESK37282.1"/>
    <property type="molecule type" value="Genomic_DNA"/>
</dbReference>
<dbReference type="Gene3D" id="3.90.280.10">
    <property type="entry name" value="PEBP-like"/>
    <property type="match status" value="1"/>
</dbReference>
<accession>V2TIJ5</accession>
<dbReference type="InterPro" id="IPR036610">
    <property type="entry name" value="PEBP-like_sf"/>
</dbReference>
<proteinExistence type="predicted"/>
<dbReference type="HOGENOM" id="CLU_083918_2_0_6"/>
<sequence length="177" mass="19529">MKKICLVIALAAYTIDAFAQNNSSFSIQIPNIDITRPLSQQYLSNAFGCTGKNIRPQLKWSNPPKNTKSFAITFYDKDAPTGSGFWQWIVIDIPKTTTVIEPFSLPKGAKQQKNDAGSINWLGPCPPIGSTHQYEIKVYALNVENLPITFGNSAALIGYFLHLHSIGVASQRLTVSR</sequence>
<dbReference type="InterPro" id="IPR005247">
    <property type="entry name" value="YbhB_YbcL/LppC-like"/>
</dbReference>
<organism evidence="2 3">
    <name type="scientific">Acinetobacter nectaris CIP 110549</name>
    <dbReference type="NCBI Taxonomy" id="1392540"/>
    <lineage>
        <taxon>Bacteria</taxon>
        <taxon>Pseudomonadati</taxon>
        <taxon>Pseudomonadota</taxon>
        <taxon>Gammaproteobacteria</taxon>
        <taxon>Moraxellales</taxon>
        <taxon>Moraxellaceae</taxon>
        <taxon>Acinetobacter</taxon>
    </lineage>
</organism>
<feature type="chain" id="PRO_5004708901" evidence="1">
    <location>
        <begin position="20"/>
        <end position="177"/>
    </location>
</feature>
<dbReference type="InterPro" id="IPR008914">
    <property type="entry name" value="PEBP"/>
</dbReference>
<evidence type="ECO:0000313" key="3">
    <source>
        <dbReference type="Proteomes" id="UP000023785"/>
    </source>
</evidence>
<dbReference type="Proteomes" id="UP000023785">
    <property type="component" value="Unassembled WGS sequence"/>
</dbReference>